<dbReference type="InterPro" id="IPR035892">
    <property type="entry name" value="C2_domain_sf"/>
</dbReference>
<dbReference type="GO" id="GO:0065002">
    <property type="term" value="P:intracellular protein transmembrane transport"/>
    <property type="evidence" value="ECO:0007669"/>
    <property type="project" value="TreeGrafter"/>
</dbReference>
<sequence>MYHTYVSKYLAKKDEIQVLVTGMALGLGEPTKLNKSRRKTVSTNSDSSLSGINGTTTGKKSLDDDLIFSLDEDQTMDGSYSTGAGAANYGAHSLKLRKNSPSRTKFNSMRLSRHTNTEMPGKVGVKIKAGRNLPIMDRTNETTDAYVEIKLGTVTYKTDVCRKSLNPQWNTDWFRFELDDAELQDEPLQIRLMDHDTYSANDAIGKVNISLNPLCLDLGKGSVISGWLPVFDTMHGIRGEVFVTVKVDLFSDANKFRQTPCVPHGYRAQIIHGFVEELVVNDDPEYQWIDKIRTPRASNEARQVVFQKLSGQVQRKMGLKAINLGANAVTGDVGVVARGIGTAVSLVKIQESQSTSQDNALIEERALKYLEFVKKPNSYENDDSKLVYKILGVNDPYITKSPNLILKQKWSPKQSRSYVIPEELSENETIKLLTEQEDQRDMDEKSRKRLKRQMKKISGNFKPKTDTLHSSWSDLSFPNSTRSSLTEIGNILKFRKQRNHQSINRSISDGSGMASLLVSSIIHGPSLDSISETEASVKTSSMSDLQLTDKPVEDKKNVETRELKNKFEILNTCSKSSTNISMCSVTSTETTIESEDDDEYDEDEPSVIFESETISMVVRSVLAEEDIDCIEDIKRENSSSKNIIEKNQLDTISEDETTKDLYREIDHHRKNSVLHDLKDKIHYLQDHLHIPHIHGPFNHHKYESENCHMPLKKLTKKFHFPIHHNNSLDAIKNEKGMLANAMKTIAMEPFQLCGEIRDFENCHKFYEKQNSAPAVLEEKSRQDIKCVEFNLSENDFLNTKTSLPLLKILPPTPDQNIIPTLFANTQNNKPLFNTNNNIAALLASSSPPDHHRSSSDIVPSTAPVGTNTEERANSSPAKQLASHVRAESLSMKISQSPKIGDGSNNNSFTKDPSNGVYRRSSDSDLSITPKGNSICVASERLAQATALMKLNQNCNPKTNTDNLDMLEYPFLTMCKFPSGFILHLGSTVAARSVKLLERVPNPDEPEIRDSWWTELRMEIRSHARALGCNVVLGYSEETTISDDVCVLSATGTAAVINMSYNIETSQNDLNVPGKMVFSLDEKDIHKRYVFLYTGPSRMSQPNQTNTNGCVLSHVPYNPVTVPFSCKLKKCAICKKSRVPDVLLATIELPDALLITGRGCLLQAQVLRAKKDLRSESNAKEISDGLPFLEYELHRLLINKLKAKGMNAIFGLKVQVTIGEKMMALVATGTAVYLSSLPPPSVPKIVAGNSWTDKVRLIELQKCLQETFERNREIYQLKNLDPDCASIKQPSDTDDSDDELQDMDLNSGSKDTCVLEVDDIEDLEIISLLIESCPPEGFHVVNTQSVPGLQDLEVVRNLQMFTQVWRAKLSVGQNSSNFPKHFQRLLQTIFFKLRCMVPCAICDLQFKLELPES</sequence>
<dbReference type="PROSITE" id="PS50004">
    <property type="entry name" value="C2"/>
    <property type="match status" value="1"/>
</dbReference>
<dbReference type="GO" id="GO:0005509">
    <property type="term" value="F:calcium ion binding"/>
    <property type="evidence" value="ECO:0007669"/>
    <property type="project" value="TreeGrafter"/>
</dbReference>
<dbReference type="EMBL" id="CAQQ02059270">
    <property type="status" value="NOT_ANNOTATED_CDS"/>
    <property type="molecule type" value="Genomic_DNA"/>
</dbReference>
<dbReference type="GO" id="GO:0005544">
    <property type="term" value="F:calcium-dependent phospholipid binding"/>
    <property type="evidence" value="ECO:0007669"/>
    <property type="project" value="InterPro"/>
</dbReference>
<evidence type="ECO:0000313" key="4">
    <source>
        <dbReference type="Proteomes" id="UP000015102"/>
    </source>
</evidence>
<protein>
    <recommendedName>
        <fullName evidence="2">C2 domain-containing protein</fullName>
    </recommendedName>
</protein>
<dbReference type="GO" id="GO:0090314">
    <property type="term" value="P:positive regulation of protein targeting to membrane"/>
    <property type="evidence" value="ECO:0007669"/>
    <property type="project" value="TreeGrafter"/>
</dbReference>
<dbReference type="GO" id="GO:0010828">
    <property type="term" value="P:positive regulation of D-glucose transmembrane transport"/>
    <property type="evidence" value="ECO:0007669"/>
    <property type="project" value="TreeGrafter"/>
</dbReference>
<feature type="region of interest" description="Disordered" evidence="1">
    <location>
        <begin position="843"/>
        <end position="929"/>
    </location>
</feature>
<dbReference type="EMBL" id="CAQQ02059271">
    <property type="status" value="NOT_ANNOTATED_CDS"/>
    <property type="molecule type" value="Genomic_DNA"/>
</dbReference>
<evidence type="ECO:0000313" key="3">
    <source>
        <dbReference type="EnsemblMetazoa" id="MESCA007029-PA"/>
    </source>
</evidence>
<dbReference type="SMART" id="SM00239">
    <property type="entry name" value="C2"/>
    <property type="match status" value="1"/>
</dbReference>
<dbReference type="InterPro" id="IPR000008">
    <property type="entry name" value="C2_dom"/>
</dbReference>
<dbReference type="EMBL" id="CAQQ02059269">
    <property type="status" value="NOT_ANNOTATED_CDS"/>
    <property type="molecule type" value="Genomic_DNA"/>
</dbReference>
<dbReference type="GO" id="GO:0031340">
    <property type="term" value="P:positive regulation of vesicle fusion"/>
    <property type="evidence" value="ECO:0007669"/>
    <property type="project" value="TreeGrafter"/>
</dbReference>
<evidence type="ECO:0000256" key="1">
    <source>
        <dbReference type="SAM" id="MobiDB-lite"/>
    </source>
</evidence>
<keyword evidence="4" id="KW-1185">Reference proteome</keyword>
<dbReference type="GO" id="GO:0072659">
    <property type="term" value="P:protein localization to plasma membrane"/>
    <property type="evidence" value="ECO:0007669"/>
    <property type="project" value="TreeGrafter"/>
</dbReference>
<feature type="region of interest" description="Disordered" evidence="1">
    <location>
        <begin position="32"/>
        <end position="56"/>
    </location>
</feature>
<dbReference type="InterPro" id="IPR056431">
    <property type="entry name" value="C2CD5_YbjQ-rel_dom"/>
</dbReference>
<dbReference type="Pfam" id="PF23025">
    <property type="entry name" value="YbjQ_2"/>
    <property type="match status" value="3"/>
</dbReference>
<dbReference type="GO" id="GO:0005886">
    <property type="term" value="C:plasma membrane"/>
    <property type="evidence" value="ECO:0007669"/>
    <property type="project" value="TreeGrafter"/>
</dbReference>
<feature type="compositionally biased region" description="Polar residues" evidence="1">
    <location>
        <begin position="863"/>
        <end position="877"/>
    </location>
</feature>
<accession>T1GTJ5</accession>
<dbReference type="CDD" id="cd08688">
    <property type="entry name" value="C2_KIAA0528-like"/>
    <property type="match status" value="1"/>
</dbReference>
<reference evidence="3" key="2">
    <citation type="submission" date="2015-06" db="UniProtKB">
        <authorList>
            <consortium name="EnsemblMetazoa"/>
        </authorList>
    </citation>
    <scope>IDENTIFICATION</scope>
</reference>
<feature type="compositionally biased region" description="Polar residues" evidence="1">
    <location>
        <begin position="891"/>
        <end position="912"/>
    </location>
</feature>
<dbReference type="PANTHER" id="PTHR37412">
    <property type="entry name" value="C2 DOMAIN-CONTAINING PROTEIN 5"/>
    <property type="match status" value="1"/>
</dbReference>
<reference evidence="4" key="1">
    <citation type="submission" date="2013-02" db="EMBL/GenBank/DDBJ databases">
        <authorList>
            <person name="Hughes D."/>
        </authorList>
    </citation>
    <scope>NUCLEOTIDE SEQUENCE</scope>
    <source>
        <strain>Durham</strain>
        <strain evidence="4">NC isolate 2 -- Noor lab</strain>
    </source>
</reference>
<feature type="compositionally biased region" description="Polar residues" evidence="1">
    <location>
        <begin position="41"/>
        <end position="56"/>
    </location>
</feature>
<dbReference type="Pfam" id="PF00168">
    <property type="entry name" value="C2"/>
    <property type="match status" value="1"/>
</dbReference>
<dbReference type="Proteomes" id="UP000015102">
    <property type="component" value="Unassembled WGS sequence"/>
</dbReference>
<dbReference type="Pfam" id="PF23028">
    <property type="entry name" value="YbjQ_3"/>
    <property type="match status" value="1"/>
</dbReference>
<dbReference type="Gene3D" id="2.60.40.150">
    <property type="entry name" value="C2 domain"/>
    <property type="match status" value="1"/>
</dbReference>
<organism evidence="3 4">
    <name type="scientific">Megaselia scalaris</name>
    <name type="common">Humpbacked fly</name>
    <name type="synonym">Phora scalaris</name>
    <dbReference type="NCBI Taxonomy" id="36166"/>
    <lineage>
        <taxon>Eukaryota</taxon>
        <taxon>Metazoa</taxon>
        <taxon>Ecdysozoa</taxon>
        <taxon>Arthropoda</taxon>
        <taxon>Hexapoda</taxon>
        <taxon>Insecta</taxon>
        <taxon>Pterygota</taxon>
        <taxon>Neoptera</taxon>
        <taxon>Endopterygota</taxon>
        <taxon>Diptera</taxon>
        <taxon>Brachycera</taxon>
        <taxon>Muscomorpha</taxon>
        <taxon>Platypezoidea</taxon>
        <taxon>Phoridae</taxon>
        <taxon>Megaseliini</taxon>
        <taxon>Megaselia</taxon>
    </lineage>
</organism>
<dbReference type="InterPro" id="IPR038983">
    <property type="entry name" value="C2CD5"/>
</dbReference>
<dbReference type="SUPFAM" id="SSF49562">
    <property type="entry name" value="C2 domain (Calcium/lipid-binding domain, CaLB)"/>
    <property type="match status" value="1"/>
</dbReference>
<feature type="domain" description="C2" evidence="2">
    <location>
        <begin position="100"/>
        <end position="228"/>
    </location>
</feature>
<dbReference type="InterPro" id="IPR037785">
    <property type="entry name" value="C2_C2CD5"/>
</dbReference>
<dbReference type="EMBL" id="CAQQ02059268">
    <property type="status" value="NOT_ANNOTATED_CDS"/>
    <property type="molecule type" value="Genomic_DNA"/>
</dbReference>
<dbReference type="EnsemblMetazoa" id="MESCA007029-RA">
    <property type="protein sequence ID" value="MESCA007029-PA"/>
    <property type="gene ID" value="MESCA007029"/>
</dbReference>
<dbReference type="PANTHER" id="PTHR37412:SF2">
    <property type="entry name" value="C2 DOMAIN-CONTAINING PROTEIN 5"/>
    <property type="match status" value="1"/>
</dbReference>
<dbReference type="OMA" id="TNTANMT"/>
<dbReference type="HOGENOM" id="CLU_003204_0_0_1"/>
<evidence type="ECO:0000259" key="2">
    <source>
        <dbReference type="PROSITE" id="PS50004"/>
    </source>
</evidence>
<name>T1GTJ5_MEGSC</name>
<dbReference type="InterPro" id="IPR056430">
    <property type="entry name" value="C2CD5_YbjQ-like_dom"/>
</dbReference>
<proteinExistence type="predicted"/>